<protein>
    <submittedName>
        <fullName evidence="1">Uncharacterized protein</fullName>
    </submittedName>
</protein>
<proteinExistence type="predicted"/>
<sequence length="75" mass="8231">MADSLPWPWEAWLLGSDCEVCADSVFTSKIMHAHTTPKHNLTCSLCQPCKRTMPEGGCVLPTQWGADRSHSAKAC</sequence>
<dbReference type="GeneTree" id="ENSGT00910000146921"/>
<dbReference type="AlphaFoldDB" id="A0A2K5L403"/>
<dbReference type="OMA" id="WPWEAWL"/>
<keyword evidence="2" id="KW-1185">Reference proteome</keyword>
<evidence type="ECO:0000313" key="1">
    <source>
        <dbReference type="Ensembl" id="ENSCATP00000007668.1"/>
    </source>
</evidence>
<organism evidence="1 2">
    <name type="scientific">Cercocebus atys</name>
    <name type="common">Sooty mangabey</name>
    <name type="synonym">Cercocebus torquatus atys</name>
    <dbReference type="NCBI Taxonomy" id="9531"/>
    <lineage>
        <taxon>Eukaryota</taxon>
        <taxon>Metazoa</taxon>
        <taxon>Chordata</taxon>
        <taxon>Craniata</taxon>
        <taxon>Vertebrata</taxon>
        <taxon>Euteleostomi</taxon>
        <taxon>Mammalia</taxon>
        <taxon>Eutheria</taxon>
        <taxon>Euarchontoglires</taxon>
        <taxon>Primates</taxon>
        <taxon>Haplorrhini</taxon>
        <taxon>Catarrhini</taxon>
        <taxon>Cercopithecidae</taxon>
        <taxon>Cercopithecinae</taxon>
        <taxon>Cercocebus</taxon>
    </lineage>
</organism>
<accession>A0A2K5L403</accession>
<reference evidence="1" key="2">
    <citation type="submission" date="2025-09" db="UniProtKB">
        <authorList>
            <consortium name="Ensembl"/>
        </authorList>
    </citation>
    <scope>IDENTIFICATION</scope>
</reference>
<name>A0A2K5L403_CERAT</name>
<evidence type="ECO:0000313" key="2">
    <source>
        <dbReference type="Proteomes" id="UP000233060"/>
    </source>
</evidence>
<dbReference type="Ensembl" id="ENSCATT00000026306.1">
    <property type="protein sequence ID" value="ENSCATP00000007668.1"/>
    <property type="gene ID" value="ENSCATG00000022779.1"/>
</dbReference>
<reference evidence="1" key="1">
    <citation type="submission" date="2025-08" db="UniProtKB">
        <authorList>
            <consortium name="Ensembl"/>
        </authorList>
    </citation>
    <scope>IDENTIFICATION</scope>
</reference>
<dbReference type="Bgee" id="ENSCATG00000022779">
    <property type="expression patterns" value="Expressed in thymus"/>
</dbReference>
<dbReference type="Proteomes" id="UP000233060">
    <property type="component" value="Unassembled WGS sequence"/>
</dbReference>